<evidence type="ECO:0000313" key="3">
    <source>
        <dbReference type="FlyBase" id="FBgn0025741"/>
    </source>
</evidence>
<sequence>MYLNSGAGQICMYVCAVCIYAFAMKLPNIVHARPNLKSWNSREYTLKLHKFSITKWLGISGLSANICKWKKIERLELNLFKVLQLMC</sequence>
<organism evidence="2">
    <name type="scientific">Drosophila melanogaster</name>
    <name type="common">Fruit fly</name>
    <dbReference type="NCBI Taxonomy" id="7227"/>
    <lineage>
        <taxon>Eukaryota</taxon>
        <taxon>Metazoa</taxon>
        <taxon>Ecdysozoa</taxon>
        <taxon>Arthropoda</taxon>
        <taxon>Hexapoda</taxon>
        <taxon>Insecta</taxon>
        <taxon>Pterygota</taxon>
        <taxon>Neoptera</taxon>
        <taxon>Endopterygota</taxon>
        <taxon>Diptera</taxon>
        <taxon>Brachycera</taxon>
        <taxon>Muscomorpha</taxon>
        <taxon>Ephydroidea</taxon>
        <taxon>Drosophilidae</taxon>
        <taxon>Drosophila</taxon>
        <taxon>Sophophora</taxon>
    </lineage>
</organism>
<dbReference type="GO" id="GO:0016199">
    <property type="term" value="P:axon midline choice point recognition"/>
    <property type="evidence" value="ECO:0000315"/>
    <property type="project" value="FlyBase"/>
</dbReference>
<protein>
    <submittedName>
        <fullName evidence="2">GM05237p</fullName>
    </submittedName>
</protein>
<keyword evidence="1" id="KW-0472">Membrane</keyword>
<dbReference type="EMBL" id="AY094748">
    <property type="protein sequence ID" value="AAM11101.1"/>
    <property type="molecule type" value="mRNA"/>
</dbReference>
<keyword evidence="1" id="KW-0812">Transmembrane</keyword>
<reference evidence="2" key="1">
    <citation type="submission" date="2002-04" db="EMBL/GenBank/DDBJ databases">
        <authorList>
            <person name="Stapleton M."/>
            <person name="Brokstein P."/>
            <person name="Hong L."/>
            <person name="Agbayani A."/>
            <person name="Carlson J."/>
            <person name="Champe M."/>
            <person name="Chavez C."/>
            <person name="Dorsett V."/>
            <person name="Dresnek D."/>
            <person name="Farfan D."/>
            <person name="Frise E."/>
            <person name="George R."/>
            <person name="Gonzalez M."/>
            <person name="Guarin H."/>
            <person name="Kronmiller B."/>
            <person name="Li P."/>
            <person name="Liao G."/>
            <person name="Miranda A."/>
            <person name="Mungall C.J."/>
            <person name="Nunoo J."/>
            <person name="Pacleb J."/>
            <person name="Paragas V."/>
            <person name="Park S."/>
            <person name="Patel S."/>
            <person name="Phouanenavong S."/>
            <person name="Wan K."/>
            <person name="Yu C."/>
            <person name="Lewis S.E."/>
            <person name="Rubin G.M."/>
            <person name="Celniker S."/>
        </authorList>
    </citation>
    <scope>NUCLEOTIDE SEQUENCE</scope>
</reference>
<evidence type="ECO:0000313" key="2">
    <source>
        <dbReference type="EMBL" id="AAM11101.1"/>
    </source>
</evidence>
<dbReference type="GO" id="GO:0097374">
    <property type="term" value="P:sensory neuron axon guidance"/>
    <property type="evidence" value="ECO:0000315"/>
    <property type="project" value="FlyBase"/>
</dbReference>
<feature type="transmembrane region" description="Helical" evidence="1">
    <location>
        <begin position="6"/>
        <end position="23"/>
    </location>
</feature>
<accession>Q8T3N4</accession>
<evidence type="ECO:0000256" key="1">
    <source>
        <dbReference type="SAM" id="Phobius"/>
    </source>
</evidence>
<dbReference type="GO" id="GO:0017154">
    <property type="term" value="F:semaphorin receptor activity"/>
    <property type="evidence" value="ECO:0000304"/>
    <property type="project" value="FlyBase"/>
</dbReference>
<dbReference type="AGR" id="FB:FBgn0025741"/>
<dbReference type="GO" id="GO:0007411">
    <property type="term" value="P:axon guidance"/>
    <property type="evidence" value="ECO:0000315"/>
    <property type="project" value="FlyBase"/>
</dbReference>
<dbReference type="GO" id="GO:0071889">
    <property type="term" value="F:14-3-3 protein binding"/>
    <property type="evidence" value="ECO:0000353"/>
    <property type="project" value="FlyBase"/>
</dbReference>
<dbReference type="GO" id="GO:0005886">
    <property type="term" value="C:plasma membrane"/>
    <property type="evidence" value="ECO:0000255"/>
    <property type="project" value="FlyBase"/>
</dbReference>
<name>Q8T3N4_DROME</name>
<dbReference type="GO" id="GO:0005096">
    <property type="term" value="F:GTPase activator activity"/>
    <property type="evidence" value="ECO:0000314"/>
    <property type="project" value="FlyBase"/>
</dbReference>
<dbReference type="AlphaFoldDB" id="Q8T3N4"/>
<proteinExistence type="evidence at transcript level"/>
<dbReference type="FlyBase" id="FBgn0025741">
    <property type="gene designation" value="PlexA"/>
</dbReference>
<dbReference type="GO" id="GO:0007265">
    <property type="term" value="P:Ras protein signal transduction"/>
    <property type="evidence" value="ECO:0000314"/>
    <property type="project" value="FlyBase"/>
</dbReference>
<dbReference type="GO" id="GO:0008201">
    <property type="term" value="F:heparin binding"/>
    <property type="evidence" value="ECO:0000314"/>
    <property type="project" value="FlyBase"/>
</dbReference>
<gene>
    <name evidence="3" type="primary">PlexA</name>
    <name evidence="3" type="synonym">plexA</name>
    <name evidence="3" type="ORF">CG11081</name>
</gene>
<dbReference type="OrthoDB" id="125363at2759"/>
<keyword evidence="1" id="KW-1133">Transmembrane helix</keyword>